<evidence type="ECO:0000313" key="4">
    <source>
        <dbReference type="EMBL" id="KKW17062.1"/>
    </source>
</evidence>
<accession>A0A0G1YPY8</accession>
<feature type="coiled-coil region" evidence="1">
    <location>
        <begin position="371"/>
        <end position="405"/>
    </location>
</feature>
<protein>
    <recommendedName>
        <fullName evidence="3">TIR domain-containing protein</fullName>
    </recommendedName>
</protein>
<name>A0A0G1YPY8_9BACT</name>
<proteinExistence type="predicted"/>
<evidence type="ECO:0000256" key="1">
    <source>
        <dbReference type="SAM" id="Coils"/>
    </source>
</evidence>
<keyword evidence="2" id="KW-0812">Transmembrane</keyword>
<gene>
    <name evidence="4" type="ORF">UY58_C0012G0002</name>
</gene>
<comment type="caution">
    <text evidence="4">The sequence shown here is derived from an EMBL/GenBank/DDBJ whole genome shotgun (WGS) entry which is preliminary data.</text>
</comment>
<keyword evidence="2" id="KW-0472">Membrane</keyword>
<dbReference type="Pfam" id="PF13676">
    <property type="entry name" value="TIR_2"/>
    <property type="match status" value="1"/>
</dbReference>
<dbReference type="SMART" id="SM00255">
    <property type="entry name" value="TIR"/>
    <property type="match status" value="1"/>
</dbReference>
<organism evidence="4 5">
    <name type="scientific">Candidatus Magasanikbacteria bacterium GW2011_GWA2_50_22</name>
    <dbReference type="NCBI Taxonomy" id="1619043"/>
    <lineage>
        <taxon>Bacteria</taxon>
        <taxon>Candidatus Magasanikiibacteriota</taxon>
    </lineage>
</organism>
<dbReference type="EMBL" id="LCQN01000012">
    <property type="protein sequence ID" value="KKW17062.1"/>
    <property type="molecule type" value="Genomic_DNA"/>
</dbReference>
<dbReference type="SUPFAM" id="SSF52200">
    <property type="entry name" value="Toll/Interleukin receptor TIR domain"/>
    <property type="match status" value="1"/>
</dbReference>
<dbReference type="PROSITE" id="PS50104">
    <property type="entry name" value="TIR"/>
    <property type="match status" value="1"/>
</dbReference>
<evidence type="ECO:0000259" key="3">
    <source>
        <dbReference type="PROSITE" id="PS50104"/>
    </source>
</evidence>
<feature type="transmembrane region" description="Helical" evidence="2">
    <location>
        <begin position="162"/>
        <end position="181"/>
    </location>
</feature>
<dbReference type="Gene3D" id="3.40.50.10140">
    <property type="entry name" value="Toll/interleukin-1 receptor homology (TIR) domain"/>
    <property type="match status" value="1"/>
</dbReference>
<dbReference type="InterPro" id="IPR000157">
    <property type="entry name" value="TIR_dom"/>
</dbReference>
<evidence type="ECO:0000313" key="5">
    <source>
        <dbReference type="Proteomes" id="UP000033982"/>
    </source>
</evidence>
<keyword evidence="1" id="KW-0175">Coiled coil</keyword>
<evidence type="ECO:0000256" key="2">
    <source>
        <dbReference type="SAM" id="Phobius"/>
    </source>
</evidence>
<dbReference type="GO" id="GO:0007165">
    <property type="term" value="P:signal transduction"/>
    <property type="evidence" value="ECO:0007669"/>
    <property type="project" value="InterPro"/>
</dbReference>
<dbReference type="Proteomes" id="UP000033982">
    <property type="component" value="Unassembled WGS sequence"/>
</dbReference>
<sequence>MRNLIRQLQTQVFGYDFFISYRHNSAGGYAANLAQSLEERGYAVFIDRRETPAGSDLPLAIRWALWRAKILIPLLSHDAPNSEWMRNEISQFLPSGRTVLPIDFASLLSSELILPDQFLALKKRHYIVDTTEHLPDGKPTTRVLDAIVEGLNHIRVRTAARWALAAAATLLVIAALIAPTIRELIARCEAQALASREIATHIDTTTDEIDAISIRVASLTEKAKMMEEQIESAESQASGIRNFLETRANFHIAEKYSNMATTALRYFKAGAYTTLDDALTAQGFSLNQPFREVAALLSTSSIAINENARDWLSSVAAVEKFVVNLLSIKGQLEQRGIDFLMLIQSRYPNEVVDAELLQRVEVNLRTFRDNRRTTLLELDQIRNQMQSAENRRDVLMKQQKALVHERPVWCTSGVS</sequence>
<keyword evidence="2" id="KW-1133">Transmembrane helix</keyword>
<dbReference type="InterPro" id="IPR035897">
    <property type="entry name" value="Toll_tir_struct_dom_sf"/>
</dbReference>
<feature type="coiled-coil region" evidence="1">
    <location>
        <begin position="209"/>
        <end position="236"/>
    </location>
</feature>
<dbReference type="AlphaFoldDB" id="A0A0G1YPY8"/>
<feature type="domain" description="TIR" evidence="3">
    <location>
        <begin position="13"/>
        <end position="147"/>
    </location>
</feature>
<reference evidence="4 5" key="1">
    <citation type="journal article" date="2015" name="Nature">
        <title>rRNA introns, odd ribosomes, and small enigmatic genomes across a large radiation of phyla.</title>
        <authorList>
            <person name="Brown C.T."/>
            <person name="Hug L.A."/>
            <person name="Thomas B.C."/>
            <person name="Sharon I."/>
            <person name="Castelle C.J."/>
            <person name="Singh A."/>
            <person name="Wilkins M.J."/>
            <person name="Williams K.H."/>
            <person name="Banfield J.F."/>
        </authorList>
    </citation>
    <scope>NUCLEOTIDE SEQUENCE [LARGE SCALE GENOMIC DNA]</scope>
</reference>